<accession>A0A150PR11</accession>
<dbReference type="Proteomes" id="UP000075420">
    <property type="component" value="Unassembled WGS sequence"/>
</dbReference>
<dbReference type="NCBIfam" id="TIGR00661">
    <property type="entry name" value="MJ1255"/>
    <property type="match status" value="1"/>
</dbReference>
<name>A0A150PR11_SORCE</name>
<dbReference type="PANTHER" id="PTHR21015:SF22">
    <property type="entry name" value="GLYCOSYLTRANSFERASE"/>
    <property type="match status" value="1"/>
</dbReference>
<proteinExistence type="predicted"/>
<protein>
    <submittedName>
        <fullName evidence="1">Teichoic acid biosynthesis protein</fullName>
    </submittedName>
</protein>
<sequence>MKILYGVVGEGMGHAMRSRVVIEHLLAQGHELEIMASGRATDFLSKRFAEVNRIHGLHMIYEENRVRRGKTLWSNVLSGATGIPRNIAAYFDLIKDFRPELTISDFESWTYLYAKLHRLPILSVDNMQIINRCTHAPEILAGHEADFQITRAFVKSKLPFCKHYVIATFFRPPVRKQDTTLVPPILRPEIIAADRRPGEHLLVYQTAEGNDALSETLARTGLECRIYGMRRNIQEEQVEGNLRYRPFSEAGFIDDLASCRAVIAGGGFTLMGEAVYLRKPMLAVPLGRQFEQVLNARYLEREGFGRAADSLDDPAVILDFVKAIPACEEKLAGYSQDGNRRLFDVMDGLMDRALAGVL</sequence>
<dbReference type="SUPFAM" id="SSF53756">
    <property type="entry name" value="UDP-Glycosyltransferase/glycogen phosphorylase"/>
    <property type="match status" value="1"/>
</dbReference>
<dbReference type="EMBL" id="JELY01000793">
    <property type="protein sequence ID" value="KYF58093.1"/>
    <property type="molecule type" value="Genomic_DNA"/>
</dbReference>
<reference evidence="1 2" key="1">
    <citation type="submission" date="2014-02" db="EMBL/GenBank/DDBJ databases">
        <title>The small core and large imbalanced accessory genome model reveals a collaborative survival strategy of Sorangium cellulosum strains in nature.</title>
        <authorList>
            <person name="Han K."/>
            <person name="Peng R."/>
            <person name="Blom J."/>
            <person name="Li Y.-Z."/>
        </authorList>
    </citation>
    <scope>NUCLEOTIDE SEQUENCE [LARGE SCALE GENOMIC DNA]</scope>
    <source>
        <strain evidence="1 2">So0157-25</strain>
    </source>
</reference>
<dbReference type="GO" id="GO:0016757">
    <property type="term" value="F:glycosyltransferase activity"/>
    <property type="evidence" value="ECO:0007669"/>
    <property type="project" value="TreeGrafter"/>
</dbReference>
<gene>
    <name evidence="1" type="ORF">BE08_18360</name>
</gene>
<dbReference type="Pfam" id="PF13528">
    <property type="entry name" value="Glyco_trans_1_3"/>
    <property type="match status" value="1"/>
</dbReference>
<organism evidence="1 2">
    <name type="scientific">Sorangium cellulosum</name>
    <name type="common">Polyangium cellulosum</name>
    <dbReference type="NCBI Taxonomy" id="56"/>
    <lineage>
        <taxon>Bacteria</taxon>
        <taxon>Pseudomonadati</taxon>
        <taxon>Myxococcota</taxon>
        <taxon>Polyangia</taxon>
        <taxon>Polyangiales</taxon>
        <taxon>Polyangiaceae</taxon>
        <taxon>Sorangium</taxon>
    </lineage>
</organism>
<dbReference type="InterPro" id="IPR005262">
    <property type="entry name" value="MJ1255-like"/>
</dbReference>
<dbReference type="PANTHER" id="PTHR21015">
    <property type="entry name" value="UDP-N-ACETYLGLUCOSAMINE--N-ACETYLMURAMYL-(PENTAPEPTIDE) PYROPHOSPHORYL-UNDECAPRENOL N-ACETYLGLUCOSAMINE TRANSFERASE 1"/>
    <property type="match status" value="1"/>
</dbReference>
<evidence type="ECO:0000313" key="2">
    <source>
        <dbReference type="Proteomes" id="UP000075420"/>
    </source>
</evidence>
<dbReference type="Gene3D" id="3.40.50.2000">
    <property type="entry name" value="Glycogen Phosphorylase B"/>
    <property type="match status" value="1"/>
</dbReference>
<comment type="caution">
    <text evidence="1">The sequence shown here is derived from an EMBL/GenBank/DDBJ whole genome shotgun (WGS) entry which is preliminary data.</text>
</comment>
<evidence type="ECO:0000313" key="1">
    <source>
        <dbReference type="EMBL" id="KYF58093.1"/>
    </source>
</evidence>
<dbReference type="AlphaFoldDB" id="A0A150PR11"/>